<reference evidence="2 3" key="1">
    <citation type="submission" date="2023-07" db="EMBL/GenBank/DDBJ databases">
        <title>Genomic Encyclopedia of Type Strains, Phase IV (KMG-IV): sequencing the most valuable type-strain genomes for metagenomic binning, comparative biology and taxonomic classification.</title>
        <authorList>
            <person name="Goeker M."/>
        </authorList>
    </citation>
    <scope>NUCLEOTIDE SEQUENCE [LARGE SCALE GENOMIC DNA]</scope>
    <source>
        <strain evidence="2 3">DSM 4006</strain>
    </source>
</reference>
<gene>
    <name evidence="2" type="ORF">J2S03_000462</name>
</gene>
<keyword evidence="1" id="KW-0812">Transmembrane</keyword>
<evidence type="ECO:0000256" key="1">
    <source>
        <dbReference type="SAM" id="Phobius"/>
    </source>
</evidence>
<feature type="transmembrane region" description="Helical" evidence="1">
    <location>
        <begin position="6"/>
        <end position="23"/>
    </location>
</feature>
<comment type="caution">
    <text evidence="2">The sequence shown here is derived from an EMBL/GenBank/DDBJ whole genome shotgun (WGS) entry which is preliminary data.</text>
</comment>
<sequence>MRQHPLYFLVCVLFAIALEVVLVSRIRRHAKAADDARSAASRSDDLEP</sequence>
<keyword evidence="1" id="KW-1133">Transmembrane helix</keyword>
<proteinExistence type="predicted"/>
<keyword evidence="1" id="KW-0472">Membrane</keyword>
<evidence type="ECO:0000313" key="2">
    <source>
        <dbReference type="EMBL" id="MDQ0188650.1"/>
    </source>
</evidence>
<accession>A0ABT9XEC4</accession>
<keyword evidence="3" id="KW-1185">Reference proteome</keyword>
<evidence type="ECO:0000313" key="3">
    <source>
        <dbReference type="Proteomes" id="UP001232973"/>
    </source>
</evidence>
<evidence type="ECO:0008006" key="4">
    <source>
        <dbReference type="Google" id="ProtNLM"/>
    </source>
</evidence>
<name>A0ABT9XEC4_9BACL</name>
<dbReference type="Proteomes" id="UP001232973">
    <property type="component" value="Unassembled WGS sequence"/>
</dbReference>
<dbReference type="EMBL" id="JAUSTP010000002">
    <property type="protein sequence ID" value="MDQ0188650.1"/>
    <property type="molecule type" value="Genomic_DNA"/>
</dbReference>
<protein>
    <recommendedName>
        <fullName evidence="4">Heme exporter protein D</fullName>
    </recommendedName>
</protein>
<organism evidence="2 3">
    <name type="scientific">Alicyclobacillus cycloheptanicus</name>
    <dbReference type="NCBI Taxonomy" id="1457"/>
    <lineage>
        <taxon>Bacteria</taxon>
        <taxon>Bacillati</taxon>
        <taxon>Bacillota</taxon>
        <taxon>Bacilli</taxon>
        <taxon>Bacillales</taxon>
        <taxon>Alicyclobacillaceae</taxon>
        <taxon>Alicyclobacillus</taxon>
    </lineage>
</organism>
<dbReference type="RefSeq" id="WP_274455361.1">
    <property type="nucleotide sequence ID" value="NZ_CP067097.1"/>
</dbReference>